<evidence type="ECO:0000313" key="14">
    <source>
        <dbReference type="Proteomes" id="UP001589776"/>
    </source>
</evidence>
<evidence type="ECO:0000256" key="6">
    <source>
        <dbReference type="ARBA" id="ARBA00047334"/>
    </source>
</evidence>
<dbReference type="RefSeq" id="WP_377471930.1">
    <property type="nucleotide sequence ID" value="NZ_JBHLWN010000074.1"/>
</dbReference>
<dbReference type="PANTHER" id="PTHR20857:SF15">
    <property type="entry name" value="THIAMINE-PHOSPHATE SYNTHASE"/>
    <property type="match status" value="1"/>
</dbReference>
<feature type="binding site" evidence="9">
    <location>
        <position position="83"/>
    </location>
    <ligand>
        <name>4-amino-2-methyl-5-(diphosphooxymethyl)pyrimidine</name>
        <dbReference type="ChEBI" id="CHEBI:57841"/>
    </ligand>
</feature>
<comment type="caution">
    <text evidence="13">The sequence shown here is derived from an EMBL/GenBank/DDBJ whole genome shotgun (WGS) entry which is preliminary data.</text>
</comment>
<evidence type="ECO:0000256" key="2">
    <source>
        <dbReference type="ARBA" id="ARBA00022679"/>
    </source>
</evidence>
<feature type="binding site" evidence="9">
    <location>
        <begin position="48"/>
        <end position="52"/>
    </location>
    <ligand>
        <name>4-amino-2-methyl-5-(diphosphooxymethyl)pyrimidine</name>
        <dbReference type="ChEBI" id="CHEBI:57841"/>
    </ligand>
</feature>
<feature type="binding site" evidence="9">
    <location>
        <begin position="199"/>
        <end position="200"/>
    </location>
    <ligand>
        <name>2-[(2R,5Z)-2-carboxy-4-methylthiazol-5(2H)-ylidene]ethyl phosphate</name>
        <dbReference type="ChEBI" id="CHEBI:62899"/>
    </ligand>
</feature>
<dbReference type="NCBIfam" id="TIGR00693">
    <property type="entry name" value="thiE"/>
    <property type="match status" value="1"/>
</dbReference>
<feature type="binding site" evidence="9">
    <location>
        <position position="121"/>
    </location>
    <ligand>
        <name>4-amino-2-methyl-5-(diphosphooxymethyl)pyrimidine</name>
        <dbReference type="ChEBI" id="CHEBI:57841"/>
    </ligand>
</feature>
<comment type="similarity">
    <text evidence="9 10">Belongs to the thiamine-phosphate synthase family.</text>
</comment>
<sequence>MKETADARFSRRLAERLRLYFVMGSVNCRQDPVLTLEAAIRGGITAFQYREKGRGALTGDDREQLGVKLRELCRAHNVLFMVNDDVELALRLEADGVHVGQEDEAAAIVRRRMPAGILGVSAHDVLEAEEAVRCGADYLGVGPMYMTRTKPDIREVRGPGVIRDIRASGLSLPIVGIGGIEQGRAEAVVRAGADGVAVISAIAQAEEPRQAAERLLTECSPKFA</sequence>
<evidence type="ECO:0000256" key="10">
    <source>
        <dbReference type="RuleBase" id="RU003826"/>
    </source>
</evidence>
<proteinExistence type="inferred from homology"/>
<name>A0ABV6DPP7_9BACL</name>
<dbReference type="HAMAP" id="MF_00097">
    <property type="entry name" value="TMP_synthase"/>
    <property type="match status" value="1"/>
</dbReference>
<evidence type="ECO:0000259" key="12">
    <source>
        <dbReference type="Pfam" id="PF02581"/>
    </source>
</evidence>
<feature type="binding site" evidence="9">
    <location>
        <position position="103"/>
    </location>
    <ligand>
        <name>Mg(2+)</name>
        <dbReference type="ChEBI" id="CHEBI:18420"/>
    </ligand>
</feature>
<dbReference type="InterPro" id="IPR013785">
    <property type="entry name" value="Aldolase_TIM"/>
</dbReference>
<evidence type="ECO:0000256" key="1">
    <source>
        <dbReference type="ARBA" id="ARBA00005165"/>
    </source>
</evidence>
<comment type="catalytic activity">
    <reaction evidence="7 9 10">
        <text>2-(2-carboxy-4-methylthiazol-5-yl)ethyl phosphate + 4-amino-2-methyl-5-(diphosphooxymethyl)pyrimidine + 2 H(+) = thiamine phosphate + CO2 + diphosphate</text>
        <dbReference type="Rhea" id="RHEA:47848"/>
        <dbReference type="ChEBI" id="CHEBI:15378"/>
        <dbReference type="ChEBI" id="CHEBI:16526"/>
        <dbReference type="ChEBI" id="CHEBI:33019"/>
        <dbReference type="ChEBI" id="CHEBI:37575"/>
        <dbReference type="ChEBI" id="CHEBI:57841"/>
        <dbReference type="ChEBI" id="CHEBI:62890"/>
        <dbReference type="EC" id="2.5.1.3"/>
    </reaction>
</comment>
<dbReference type="InterPro" id="IPR036206">
    <property type="entry name" value="ThiamineP_synth_sf"/>
</dbReference>
<keyword evidence="5 9" id="KW-0784">Thiamine biosynthesis</keyword>
<dbReference type="PANTHER" id="PTHR20857">
    <property type="entry name" value="THIAMINE-PHOSPHATE PYROPHOSPHORYLASE"/>
    <property type="match status" value="1"/>
</dbReference>
<dbReference type="InterPro" id="IPR034291">
    <property type="entry name" value="TMP_synthase"/>
</dbReference>
<evidence type="ECO:0000256" key="3">
    <source>
        <dbReference type="ARBA" id="ARBA00022723"/>
    </source>
</evidence>
<comment type="function">
    <text evidence="9">Condenses 4-methyl-5-(beta-hydroxyethyl)thiazole monophosphate (THZ-P) and 2-methyl-4-amino-5-hydroxymethyl pyrimidine pyrophosphate (HMP-PP) to form thiamine monophosphate (TMP).</text>
</comment>
<keyword evidence="4 9" id="KW-0460">Magnesium</keyword>
<evidence type="ECO:0000313" key="13">
    <source>
        <dbReference type="EMBL" id="MFC0214548.1"/>
    </source>
</evidence>
<protein>
    <recommendedName>
        <fullName evidence="9">Thiamine-phosphate synthase</fullName>
        <shortName evidence="9">TP synthase</shortName>
        <shortName evidence="9">TPS</shortName>
        <ecNumber evidence="9">2.5.1.3</ecNumber>
    </recommendedName>
    <alternativeName>
        <fullName evidence="9">Thiamine-phosphate pyrophosphorylase</fullName>
        <shortName evidence="9">TMP pyrophosphorylase</shortName>
        <shortName evidence="9">TMP-PPase</shortName>
    </alternativeName>
</protein>
<evidence type="ECO:0000256" key="5">
    <source>
        <dbReference type="ARBA" id="ARBA00022977"/>
    </source>
</evidence>
<feature type="binding site" evidence="9">
    <location>
        <begin position="147"/>
        <end position="149"/>
    </location>
    <ligand>
        <name>2-[(2R,5Z)-2-carboxy-4-methylthiazol-5(2H)-ylidene]ethyl phosphate</name>
        <dbReference type="ChEBI" id="CHEBI:62899"/>
    </ligand>
</feature>
<organism evidence="13 14">
    <name type="scientific">Paenibacillus chartarius</name>
    <dbReference type="NCBI Taxonomy" id="747481"/>
    <lineage>
        <taxon>Bacteria</taxon>
        <taxon>Bacillati</taxon>
        <taxon>Bacillota</taxon>
        <taxon>Bacilli</taxon>
        <taxon>Bacillales</taxon>
        <taxon>Paenibacillaceae</taxon>
        <taxon>Paenibacillus</taxon>
    </lineage>
</organism>
<accession>A0ABV6DPP7</accession>
<keyword evidence="2 9" id="KW-0808">Transferase</keyword>
<comment type="catalytic activity">
    <reaction evidence="8 9 10">
        <text>2-[(2R,5Z)-2-carboxy-4-methylthiazol-5(2H)-ylidene]ethyl phosphate + 4-amino-2-methyl-5-(diphosphooxymethyl)pyrimidine + 2 H(+) = thiamine phosphate + CO2 + diphosphate</text>
        <dbReference type="Rhea" id="RHEA:47844"/>
        <dbReference type="ChEBI" id="CHEBI:15378"/>
        <dbReference type="ChEBI" id="CHEBI:16526"/>
        <dbReference type="ChEBI" id="CHEBI:33019"/>
        <dbReference type="ChEBI" id="CHEBI:37575"/>
        <dbReference type="ChEBI" id="CHEBI:57841"/>
        <dbReference type="ChEBI" id="CHEBI:62899"/>
        <dbReference type="EC" id="2.5.1.3"/>
    </reaction>
</comment>
<evidence type="ECO:0000256" key="4">
    <source>
        <dbReference type="ARBA" id="ARBA00022842"/>
    </source>
</evidence>
<dbReference type="Pfam" id="PF02581">
    <property type="entry name" value="TMP-TENI"/>
    <property type="match status" value="1"/>
</dbReference>
<evidence type="ECO:0000256" key="9">
    <source>
        <dbReference type="HAMAP-Rule" id="MF_00097"/>
    </source>
</evidence>
<keyword evidence="3 9" id="KW-0479">Metal-binding</keyword>
<evidence type="ECO:0000256" key="11">
    <source>
        <dbReference type="RuleBase" id="RU004253"/>
    </source>
</evidence>
<feature type="domain" description="Thiamine phosphate synthase/TenI" evidence="12">
    <location>
        <begin position="19"/>
        <end position="202"/>
    </location>
</feature>
<comment type="catalytic activity">
    <reaction evidence="6 9 10">
        <text>4-methyl-5-(2-phosphooxyethyl)-thiazole + 4-amino-2-methyl-5-(diphosphooxymethyl)pyrimidine + H(+) = thiamine phosphate + diphosphate</text>
        <dbReference type="Rhea" id="RHEA:22328"/>
        <dbReference type="ChEBI" id="CHEBI:15378"/>
        <dbReference type="ChEBI" id="CHEBI:33019"/>
        <dbReference type="ChEBI" id="CHEBI:37575"/>
        <dbReference type="ChEBI" id="CHEBI:57841"/>
        <dbReference type="ChEBI" id="CHEBI:58296"/>
        <dbReference type="EC" id="2.5.1.3"/>
    </reaction>
</comment>
<dbReference type="Gene3D" id="3.20.20.70">
    <property type="entry name" value="Aldolase class I"/>
    <property type="match status" value="1"/>
</dbReference>
<comment type="pathway">
    <text evidence="1 9 11">Cofactor biosynthesis; thiamine diphosphate biosynthesis; thiamine phosphate from 4-amino-2-methyl-5-diphosphomethylpyrimidine and 4-methyl-5-(2-phosphoethyl)-thiazole: step 1/1.</text>
</comment>
<keyword evidence="14" id="KW-1185">Reference proteome</keyword>
<dbReference type="Proteomes" id="UP001589776">
    <property type="component" value="Unassembled WGS sequence"/>
</dbReference>
<evidence type="ECO:0000256" key="7">
    <source>
        <dbReference type="ARBA" id="ARBA00047851"/>
    </source>
</evidence>
<dbReference type="EMBL" id="JBHLWN010000074">
    <property type="protein sequence ID" value="MFC0214548.1"/>
    <property type="molecule type" value="Genomic_DNA"/>
</dbReference>
<dbReference type="InterPro" id="IPR022998">
    <property type="entry name" value="ThiamineP_synth_TenI"/>
</dbReference>
<dbReference type="GO" id="GO:0004789">
    <property type="term" value="F:thiamine-phosphate diphosphorylase activity"/>
    <property type="evidence" value="ECO:0007669"/>
    <property type="project" value="UniProtKB-EC"/>
</dbReference>
<evidence type="ECO:0000256" key="8">
    <source>
        <dbReference type="ARBA" id="ARBA00047883"/>
    </source>
</evidence>
<gene>
    <name evidence="9 13" type="primary">thiE</name>
    <name evidence="13" type="ORF">ACFFK0_19120</name>
</gene>
<dbReference type="CDD" id="cd00564">
    <property type="entry name" value="TMP_TenI"/>
    <property type="match status" value="1"/>
</dbReference>
<comment type="cofactor">
    <cofactor evidence="9">
        <name>Mg(2+)</name>
        <dbReference type="ChEBI" id="CHEBI:18420"/>
    </cofactor>
    <text evidence="9">Binds 1 Mg(2+) ion per subunit.</text>
</comment>
<dbReference type="EC" id="2.5.1.3" evidence="9"/>
<dbReference type="SUPFAM" id="SSF51391">
    <property type="entry name" value="Thiamin phosphate synthase"/>
    <property type="match status" value="1"/>
</dbReference>
<feature type="binding site" evidence="9">
    <location>
        <position position="150"/>
    </location>
    <ligand>
        <name>4-amino-2-methyl-5-(diphosphooxymethyl)pyrimidine</name>
        <dbReference type="ChEBI" id="CHEBI:57841"/>
    </ligand>
</feature>
<reference evidence="13 14" key="1">
    <citation type="submission" date="2024-09" db="EMBL/GenBank/DDBJ databases">
        <authorList>
            <person name="Sun Q."/>
            <person name="Mori K."/>
        </authorList>
    </citation>
    <scope>NUCLEOTIDE SEQUENCE [LARGE SCALE GENOMIC DNA]</scope>
    <source>
        <strain evidence="13 14">CCM 7759</strain>
    </source>
</reference>
<feature type="binding site" evidence="9">
    <location>
        <position position="179"/>
    </location>
    <ligand>
        <name>2-[(2R,5Z)-2-carboxy-4-methylthiazol-5(2H)-ylidene]ethyl phosphate</name>
        <dbReference type="ChEBI" id="CHEBI:62899"/>
    </ligand>
</feature>
<feature type="binding site" evidence="9">
    <location>
        <position position="84"/>
    </location>
    <ligand>
        <name>Mg(2+)</name>
        <dbReference type="ChEBI" id="CHEBI:18420"/>
    </ligand>
</feature>